<feature type="domain" description="PID" evidence="11">
    <location>
        <begin position="27"/>
        <end position="155"/>
    </location>
</feature>
<feature type="coiled-coil region" evidence="9">
    <location>
        <begin position="159"/>
        <end position="200"/>
    </location>
</feature>
<dbReference type="GO" id="GO:0005737">
    <property type="term" value="C:cytoplasm"/>
    <property type="evidence" value="ECO:0007669"/>
    <property type="project" value="UniProtKB-SubCell"/>
</dbReference>
<sequence>MNRAFSRKKDKTWMHTPEALSKHYIPYNAKFLGSTEVEQPKGTEVVRDAVRKLKFARHIKKSEGQKIPKVELQISIYGVKILEPKTKEVQHNCQLHRISFCADDKTDKRIFTFICKDSESNKHLCYVFDSEKCAEEITLTIGQAFDLAYRKFLESGGKDVETRKQIAGLQKRIQDLETENTELKNKVQDLENQLRITQISTPPAGSVTAKSPSTDIFDMIPFSPVSHQSSVPTHNGMQPPPVPSRSNEISKLSKQTSILCYICVHFKCLINSLCEIIYLNKFTRNFNNQRIFVYMYVPSSVNYIFYFIIQRILLKTSLFAFKTISWKMVFWYKINYIIIQGT</sequence>
<evidence type="ECO:0000313" key="12">
    <source>
        <dbReference type="Ensembl" id="ENSCHIP00010020444.1"/>
    </source>
</evidence>
<evidence type="ECO:0000259" key="11">
    <source>
        <dbReference type="PROSITE" id="PS01179"/>
    </source>
</evidence>
<evidence type="ECO:0000256" key="2">
    <source>
        <dbReference type="ARBA" id="ARBA00022490"/>
    </source>
</evidence>
<dbReference type="GO" id="GO:0006909">
    <property type="term" value="P:phagocytosis"/>
    <property type="evidence" value="ECO:0007669"/>
    <property type="project" value="UniProtKB-KW"/>
</dbReference>
<dbReference type="AlphaFoldDB" id="A0A8C2PJW9"/>
<evidence type="ECO:0000256" key="5">
    <source>
        <dbReference type="ARBA" id="ARBA00071263"/>
    </source>
</evidence>
<evidence type="ECO:0000256" key="1">
    <source>
        <dbReference type="ARBA" id="ARBA00004496"/>
    </source>
</evidence>
<dbReference type="Pfam" id="PF00640">
    <property type="entry name" value="PID"/>
    <property type="match status" value="1"/>
</dbReference>
<dbReference type="PANTHER" id="PTHR11232">
    <property type="entry name" value="PHOSPHOTYROSINE INTERACTION DOMAIN-CONTAINING FAMILY MEMBER"/>
    <property type="match status" value="1"/>
</dbReference>
<name>A0A8C2PJW9_CAPHI</name>
<dbReference type="SMART" id="SM00462">
    <property type="entry name" value="PTB"/>
    <property type="match status" value="1"/>
</dbReference>
<evidence type="ECO:0000256" key="10">
    <source>
        <dbReference type="SAM" id="Phobius"/>
    </source>
</evidence>
<evidence type="ECO:0000256" key="3">
    <source>
        <dbReference type="ARBA" id="ARBA00022907"/>
    </source>
</evidence>
<feature type="transmembrane region" description="Helical" evidence="10">
    <location>
        <begin position="291"/>
        <end position="309"/>
    </location>
</feature>
<dbReference type="Ensembl" id="ENSCHIT00010028779.1">
    <property type="protein sequence ID" value="ENSCHIP00010020444.1"/>
    <property type="gene ID" value="ENSCHIG00010014995.1"/>
</dbReference>
<proteinExistence type="inferred from homology"/>
<keyword evidence="10" id="KW-1133">Transmembrane helix</keyword>
<dbReference type="PANTHER" id="PTHR11232:SF78">
    <property type="entry name" value="PTB DOMAIN-CONTAINING ENGULFMENT ADAPTER PROTEIN 1"/>
    <property type="match status" value="1"/>
</dbReference>
<dbReference type="PROSITE" id="PS01179">
    <property type="entry name" value="PID"/>
    <property type="match status" value="1"/>
</dbReference>
<protein>
    <recommendedName>
        <fullName evidence="5">PTB domain-containing engulfment adapter protein 1</fullName>
    </recommendedName>
    <alternativeName>
        <fullName evidence="7">Cell death protein 6 homolog</fullName>
    </alternativeName>
    <alternativeName>
        <fullName evidence="6">PTB domain adapter protein CED-6</fullName>
    </alternativeName>
    <alternativeName>
        <fullName evidence="8">Protein GULP</fullName>
    </alternativeName>
</protein>
<accession>A0A8C2PJW9</accession>
<dbReference type="FunFam" id="2.30.29.30:FF:000118">
    <property type="entry name" value="GULP PTB domain containing engulfment adaptor 1"/>
    <property type="match status" value="1"/>
</dbReference>
<evidence type="ECO:0000256" key="8">
    <source>
        <dbReference type="ARBA" id="ARBA00083622"/>
    </source>
</evidence>
<dbReference type="SUPFAM" id="SSF50729">
    <property type="entry name" value="PH domain-like"/>
    <property type="match status" value="1"/>
</dbReference>
<evidence type="ECO:0000256" key="7">
    <source>
        <dbReference type="ARBA" id="ARBA00082755"/>
    </source>
</evidence>
<evidence type="ECO:0000256" key="9">
    <source>
        <dbReference type="SAM" id="Coils"/>
    </source>
</evidence>
<evidence type="ECO:0000256" key="6">
    <source>
        <dbReference type="ARBA" id="ARBA00075439"/>
    </source>
</evidence>
<dbReference type="InterPro" id="IPR006020">
    <property type="entry name" value="PTB/PI_dom"/>
</dbReference>
<reference evidence="12" key="2">
    <citation type="submission" date="2025-08" db="UniProtKB">
        <authorList>
            <consortium name="Ensembl"/>
        </authorList>
    </citation>
    <scope>IDENTIFICATION</scope>
</reference>
<dbReference type="Gene3D" id="1.20.5.490">
    <property type="entry name" value="Single helix bin"/>
    <property type="match status" value="1"/>
</dbReference>
<keyword evidence="10" id="KW-0472">Membrane</keyword>
<comment type="subcellular location">
    <subcellularLocation>
        <location evidence="1">Cytoplasm</location>
    </subcellularLocation>
</comment>
<keyword evidence="2" id="KW-0963">Cytoplasm</keyword>
<dbReference type="Gene3D" id="2.30.29.30">
    <property type="entry name" value="Pleckstrin-homology domain (PH domain)/Phosphotyrosine-binding domain (PTB)"/>
    <property type="match status" value="1"/>
</dbReference>
<keyword evidence="3" id="KW-0581">Phagocytosis</keyword>
<comment type="similarity">
    <text evidence="4">Belongs to the ced-6 family.</text>
</comment>
<organism evidence="12">
    <name type="scientific">Capra hircus</name>
    <name type="common">Goat</name>
    <dbReference type="NCBI Taxonomy" id="9925"/>
    <lineage>
        <taxon>Eukaryota</taxon>
        <taxon>Metazoa</taxon>
        <taxon>Chordata</taxon>
        <taxon>Craniata</taxon>
        <taxon>Vertebrata</taxon>
        <taxon>Euteleostomi</taxon>
        <taxon>Mammalia</taxon>
        <taxon>Eutheria</taxon>
        <taxon>Laurasiatheria</taxon>
        <taxon>Artiodactyla</taxon>
        <taxon>Ruminantia</taxon>
        <taxon>Pecora</taxon>
        <taxon>Bovidae</taxon>
        <taxon>Caprinae</taxon>
        <taxon>Capra</taxon>
    </lineage>
</organism>
<evidence type="ECO:0000256" key="4">
    <source>
        <dbReference type="ARBA" id="ARBA00060944"/>
    </source>
</evidence>
<reference evidence="12" key="1">
    <citation type="submission" date="2019-03" db="EMBL/GenBank/DDBJ databases">
        <title>Genome sequencing and reference-guided assembly of Black Bengal Goat (Capra hircus).</title>
        <authorList>
            <person name="Siddiki A.Z."/>
            <person name="Baten A."/>
            <person name="Billah M."/>
            <person name="Alam M.A.U."/>
            <person name="Shawrob K.S.M."/>
            <person name="Saha S."/>
            <person name="Chowdhury M."/>
            <person name="Rahman A.H."/>
            <person name="Stear M."/>
            <person name="Miah G."/>
            <person name="Das G.B."/>
            <person name="Hossain M.M."/>
            <person name="Kumkum M."/>
            <person name="Islam M.S."/>
            <person name="Mollah A.M."/>
            <person name="Ahsan A."/>
            <person name="Tusar F."/>
            <person name="Khan M.K.I."/>
        </authorList>
    </citation>
    <scope>NUCLEOTIDE SEQUENCE [LARGE SCALE GENOMIC DNA]</scope>
</reference>
<dbReference type="InterPro" id="IPR011993">
    <property type="entry name" value="PH-like_dom_sf"/>
</dbReference>
<keyword evidence="10" id="KW-0812">Transmembrane</keyword>
<dbReference type="InterPro" id="IPR051133">
    <property type="entry name" value="Adapter_Engulfment-Domain"/>
</dbReference>
<keyword evidence="9" id="KW-0175">Coiled coil</keyword>
<dbReference type="CDD" id="cd01273">
    <property type="entry name" value="PTB_CED-6"/>
    <property type="match status" value="1"/>
</dbReference>